<dbReference type="InterPro" id="IPR055407">
    <property type="entry name" value="TraM_C"/>
</dbReference>
<evidence type="ECO:0000259" key="3">
    <source>
        <dbReference type="Pfam" id="PF12508"/>
    </source>
</evidence>
<evidence type="ECO:0000256" key="1">
    <source>
        <dbReference type="SAM" id="MobiDB-lite"/>
    </source>
</evidence>
<proteinExistence type="predicted"/>
<feature type="region of interest" description="Disordered" evidence="1">
    <location>
        <begin position="209"/>
        <end position="238"/>
    </location>
</feature>
<dbReference type="RefSeq" id="WP_057253557.1">
    <property type="nucleotide sequence ID" value="NZ_CZAO01000012.1"/>
</dbReference>
<feature type="compositionally biased region" description="Basic and acidic residues" evidence="1">
    <location>
        <begin position="220"/>
        <end position="231"/>
    </location>
</feature>
<keyword evidence="2" id="KW-0472">Membrane</keyword>
<dbReference type="Proteomes" id="UP000095766">
    <property type="component" value="Unassembled WGS sequence"/>
</dbReference>
<dbReference type="InterPro" id="IPR022187">
    <property type="entry name" value="Conjug_transposon_TraM"/>
</dbReference>
<evidence type="ECO:0000313" key="5">
    <source>
        <dbReference type="Proteomes" id="UP000095766"/>
    </source>
</evidence>
<protein>
    <submittedName>
        <fullName evidence="4">Conjugate transposon protein</fullName>
    </submittedName>
</protein>
<keyword evidence="2" id="KW-0812">Transmembrane</keyword>
<dbReference type="AlphaFoldDB" id="A0A174S6D8"/>
<accession>A0A174S6D8</accession>
<feature type="transmembrane region" description="Helical" evidence="2">
    <location>
        <begin position="31"/>
        <end position="49"/>
    </location>
</feature>
<feature type="domain" description="Conjugative transposon TraM C-terminal" evidence="3">
    <location>
        <begin position="282"/>
        <end position="430"/>
    </location>
</feature>
<sequence length="435" mass="48464">MKMDFQRIRERLGLSSDKPLTPEEKRQRAKYVVYPFFCLLCAGFLLLIFSPSEKERAEAEKGKGFNVEMPSPEDFKMEGDKVSAYEQEVLAKKEKWRKGTFQEMSELFNRGGSDTSKLTANRLNVELPVEEEARKSPGSVRTSAEAYRDVNRSLGALYTRQENPQNTGLLRRIEELEKEKRVSESQPEGQTLEEKMALLERSYELAARYNGKQPEVSSDANDRNNRKERTAARPVKQVQDRVVSSLVQPMPHEDCTAEFAGERNTGFHTPIGKTLSSGRNTIAACIHGTQTVSDGQVVRIRLLEPMAVDDRLIPKGTVLAGGTRIQGERMDILIEKVEYKGTLFPVELEVYDSDGQQGILVPNSMEYDAAREIIAGMGTSMGSSINISTDAGAQIASDVGKGVIQGVSQYVGKKMRTVKITLKAGHRLLLHSPES</sequence>
<dbReference type="Pfam" id="PF12508">
    <property type="entry name" value="Transposon_TraM"/>
    <property type="match status" value="1"/>
</dbReference>
<dbReference type="EMBL" id="CZAO01000012">
    <property type="protein sequence ID" value="CUP89989.1"/>
    <property type="molecule type" value="Genomic_DNA"/>
</dbReference>
<keyword evidence="2" id="KW-1133">Transmembrane helix</keyword>
<evidence type="ECO:0000256" key="2">
    <source>
        <dbReference type="SAM" id="Phobius"/>
    </source>
</evidence>
<dbReference type="NCBIfam" id="TIGR03779">
    <property type="entry name" value="Bac_Flav_CT_M"/>
    <property type="match status" value="1"/>
</dbReference>
<evidence type="ECO:0000313" key="4">
    <source>
        <dbReference type="EMBL" id="CUP89989.1"/>
    </source>
</evidence>
<gene>
    <name evidence="4" type="ORF">ERS852510_02608</name>
</gene>
<name>A0A174S6D8_BACUN</name>
<reference evidence="4 5" key="1">
    <citation type="submission" date="2015-09" db="EMBL/GenBank/DDBJ databases">
        <authorList>
            <consortium name="Pathogen Informatics"/>
        </authorList>
    </citation>
    <scope>NUCLEOTIDE SEQUENCE [LARGE SCALE GENOMIC DNA]</scope>
    <source>
        <strain evidence="4 5">2789STDY5834898</strain>
    </source>
</reference>
<organism evidence="4 5">
    <name type="scientific">Bacteroides uniformis</name>
    <dbReference type="NCBI Taxonomy" id="820"/>
    <lineage>
        <taxon>Bacteria</taxon>
        <taxon>Pseudomonadati</taxon>
        <taxon>Bacteroidota</taxon>
        <taxon>Bacteroidia</taxon>
        <taxon>Bacteroidales</taxon>
        <taxon>Bacteroidaceae</taxon>
        <taxon>Bacteroides</taxon>
    </lineage>
</organism>